<proteinExistence type="inferred from homology"/>
<comment type="similarity">
    <text evidence="2">Belongs to the universal ribosomal protein uL29 family.</text>
</comment>
<dbReference type="InterPro" id="IPR038340">
    <property type="entry name" value="MRP-L47_sf"/>
</dbReference>
<keyword evidence="3 8" id="KW-0689">Ribosomal protein</keyword>
<dbReference type="CTD" id="57129"/>
<comment type="subcellular location">
    <subcellularLocation>
        <location evidence="1">Mitochondrion</location>
    </subcellularLocation>
</comment>
<reference evidence="8" key="1">
    <citation type="submission" date="2025-08" db="UniProtKB">
        <authorList>
            <consortium name="RefSeq"/>
        </authorList>
    </citation>
    <scope>IDENTIFICATION</scope>
</reference>
<dbReference type="Proteomes" id="UP000694867">
    <property type="component" value="Unplaced"/>
</dbReference>
<keyword evidence="7" id="KW-1185">Reference proteome</keyword>
<evidence type="ECO:0000313" key="7">
    <source>
        <dbReference type="Proteomes" id="UP000694867"/>
    </source>
</evidence>
<evidence type="ECO:0000256" key="4">
    <source>
        <dbReference type="ARBA" id="ARBA00023128"/>
    </source>
</evidence>
<evidence type="ECO:0000256" key="2">
    <source>
        <dbReference type="ARBA" id="ARBA00009254"/>
    </source>
</evidence>
<sequence>MSALVRRMSALLIQPKGSLLRFSAVAEKSDVKQSGDVEKKSDKTRREKQNFTNVEGLKQFFDEDNFFEDRVRSGRSWNLDELRIKSNSDLHKLWYVLLKEKNMLLTLQAAAKEAVEVMPNEERIDRVEISMENLELVVRERNKAYFDLEVGETGEQPVFVHTNWMGLQTLRVATPHYLPQRYNKSFNERHPLPFNDRNQSWFLNHYREKRSALKRRESNRATRHVCRLLRRNPNADIDALRERYPTVDVDAEKARLHYKGEI</sequence>
<dbReference type="GO" id="GO:0032543">
    <property type="term" value="P:mitochondrial translation"/>
    <property type="evidence" value="ECO:0007669"/>
    <property type="project" value="TreeGrafter"/>
</dbReference>
<dbReference type="PANTHER" id="PTHR21183">
    <property type="entry name" value="RIBOSOMAL PROTEIN L47, MITOCHONDRIAL-RELATED"/>
    <property type="match status" value="1"/>
</dbReference>
<evidence type="ECO:0000256" key="3">
    <source>
        <dbReference type="ARBA" id="ARBA00022980"/>
    </source>
</evidence>
<dbReference type="GO" id="GO:0003735">
    <property type="term" value="F:structural constituent of ribosome"/>
    <property type="evidence" value="ECO:0007669"/>
    <property type="project" value="InterPro"/>
</dbReference>
<evidence type="ECO:0000256" key="1">
    <source>
        <dbReference type="ARBA" id="ARBA00004173"/>
    </source>
</evidence>
<dbReference type="RefSeq" id="XP_003748036.1">
    <property type="nucleotide sequence ID" value="XM_003747988.2"/>
</dbReference>
<keyword evidence="5" id="KW-0687">Ribonucleoprotein</keyword>
<evidence type="ECO:0000256" key="5">
    <source>
        <dbReference type="ARBA" id="ARBA00023274"/>
    </source>
</evidence>
<protein>
    <recommendedName>
        <fullName evidence="6">Large ribosomal subunit protein uL29m</fullName>
    </recommendedName>
</protein>
<dbReference type="GeneID" id="100905256"/>
<dbReference type="GO" id="GO:0005762">
    <property type="term" value="C:mitochondrial large ribosomal subunit"/>
    <property type="evidence" value="ECO:0007669"/>
    <property type="project" value="TreeGrafter"/>
</dbReference>
<keyword evidence="4" id="KW-0496">Mitochondrion</keyword>
<accession>A0AAJ6QWG4</accession>
<name>A0AAJ6QWG4_9ACAR</name>
<evidence type="ECO:0000313" key="8">
    <source>
        <dbReference type="RefSeq" id="XP_003748036.1"/>
    </source>
</evidence>
<dbReference type="KEGG" id="goe:100905256"/>
<dbReference type="AlphaFoldDB" id="A0AAJ6QWG4"/>
<gene>
    <name evidence="8" type="primary">LOC100905256</name>
</gene>
<organism evidence="7 8">
    <name type="scientific">Galendromus occidentalis</name>
    <name type="common">western predatory mite</name>
    <dbReference type="NCBI Taxonomy" id="34638"/>
    <lineage>
        <taxon>Eukaryota</taxon>
        <taxon>Metazoa</taxon>
        <taxon>Ecdysozoa</taxon>
        <taxon>Arthropoda</taxon>
        <taxon>Chelicerata</taxon>
        <taxon>Arachnida</taxon>
        <taxon>Acari</taxon>
        <taxon>Parasitiformes</taxon>
        <taxon>Mesostigmata</taxon>
        <taxon>Gamasina</taxon>
        <taxon>Phytoseioidea</taxon>
        <taxon>Phytoseiidae</taxon>
        <taxon>Typhlodrominae</taxon>
        <taxon>Galendromus</taxon>
    </lineage>
</organism>
<dbReference type="Gene3D" id="6.10.330.20">
    <property type="match status" value="1"/>
</dbReference>
<dbReference type="InterPro" id="IPR010729">
    <property type="entry name" value="Ribosomal_uL29_mit"/>
</dbReference>
<dbReference type="Pfam" id="PF06984">
    <property type="entry name" value="MRP-L47"/>
    <property type="match status" value="1"/>
</dbReference>
<dbReference type="PANTHER" id="PTHR21183:SF18">
    <property type="entry name" value="LARGE RIBOSOMAL SUBUNIT PROTEIN UL29M"/>
    <property type="match status" value="1"/>
</dbReference>
<evidence type="ECO:0000256" key="6">
    <source>
        <dbReference type="ARBA" id="ARBA00035289"/>
    </source>
</evidence>